<evidence type="ECO:0000313" key="8">
    <source>
        <dbReference type="Proteomes" id="UP000199506"/>
    </source>
</evidence>
<dbReference type="PANTHER" id="PTHR37316">
    <property type="entry name" value="TEICHOIC ACID GLYCEROL-PHOSPHATE PRIMASE"/>
    <property type="match status" value="1"/>
</dbReference>
<dbReference type="OrthoDB" id="77671at2157"/>
<keyword evidence="4 7" id="KW-0808">Transferase</keyword>
<dbReference type="Gene3D" id="3.40.50.11820">
    <property type="match status" value="1"/>
</dbReference>
<dbReference type="GO" id="GO:0047355">
    <property type="term" value="F:CDP-glycerol glycerophosphotransferase activity"/>
    <property type="evidence" value="ECO:0007669"/>
    <property type="project" value="InterPro"/>
</dbReference>
<dbReference type="Pfam" id="PF04464">
    <property type="entry name" value="Glyphos_transf"/>
    <property type="match status" value="1"/>
</dbReference>
<evidence type="ECO:0000313" key="7">
    <source>
        <dbReference type="EMBL" id="SEL22016.1"/>
    </source>
</evidence>
<gene>
    <name evidence="7" type="ORF">SAMN05216439_0188</name>
</gene>
<keyword evidence="3" id="KW-1003">Cell membrane</keyword>
<evidence type="ECO:0000256" key="3">
    <source>
        <dbReference type="ARBA" id="ARBA00022475"/>
    </source>
</evidence>
<protein>
    <submittedName>
        <fullName evidence="7">CDP-glycerol glycerophosphotransferase</fullName>
    </submittedName>
</protein>
<dbReference type="InterPro" id="IPR051612">
    <property type="entry name" value="Teichoic_Acid_Biosynth"/>
</dbReference>
<dbReference type="STRING" id="190974.SAMN05216439_0188"/>
<dbReference type="RefSeq" id="WP_091699773.1">
    <property type="nucleotide sequence ID" value="NZ_FOAK01000012.1"/>
</dbReference>
<evidence type="ECO:0000256" key="1">
    <source>
        <dbReference type="ARBA" id="ARBA00004202"/>
    </source>
</evidence>
<evidence type="ECO:0000256" key="4">
    <source>
        <dbReference type="ARBA" id="ARBA00022679"/>
    </source>
</evidence>
<keyword evidence="6" id="KW-0472">Membrane</keyword>
<dbReference type="SUPFAM" id="SSF53756">
    <property type="entry name" value="UDP-Glycosyltransferase/glycogen phosphorylase"/>
    <property type="match status" value="1"/>
</dbReference>
<comment type="similarity">
    <text evidence="2">Belongs to the CDP-glycerol glycerophosphotransferase family.</text>
</comment>
<dbReference type="InterPro" id="IPR043148">
    <property type="entry name" value="TagF_C"/>
</dbReference>
<sequence>MNFNRIITKSKTNFKKLLKKSSKLYSYPYVKLSADEENIIIEVEKDKISPNLAIEIKHRQTGYRIEKKINSNQVLFSINELLEIDTKGVFDLYIKILGKFSRKKRVIFNSKNQIFKAVSKEKNIILRSYATKFNNLSLKIQKSDFDYKITTLECYGEDKVLIEGNLEILNDEITHIDKISITGKNRLDSQSNNFDLDFKQSAENKSKYIFRGYIDEISASDEKILNLRMDFFIRIYEDGIFYQSLIYLSDFKNFKNDEDRFLIKIDKCENVYSFYATEKSYTFALWITTEISWLRSYNIACGRTIYNNYCEQPLQDIIFFESFFGKSYGGNPKYIYEKMLELGLDNKFTFVWAYSGDNTGIIPGNPIIVNRFEPGDYYKYLALSKYWVNNIIFPIHKKRTGNIYLQTWHGTPLKKLGYDITIPGPEIEGRQNFYNESRNWDYLISSNEYSSEIFKRAFKYKKKMLELGYPINDIFFKDNDELINSIKSKFGINKNKKIILYAPTWKDDEQNDSWEHYFKLNIDLNRLYEEFGDEYIFLLKMHHLVSENLVIEDKLKDFVIDLSSYEDIQELYVLSDILITDYSSVFFDYAHTKRPILFFVPDLNHYISNVRGSYLNMEKDLPGPLIKNNDELIDAIKNINQITYIFSKQYEEFYEKFCSICDGNSAEKIINNVFI</sequence>
<dbReference type="AlphaFoldDB" id="A0A1H7NEL1"/>
<evidence type="ECO:0000256" key="2">
    <source>
        <dbReference type="ARBA" id="ARBA00010488"/>
    </source>
</evidence>
<dbReference type="EMBL" id="FOAK01000012">
    <property type="protein sequence ID" value="SEL22016.1"/>
    <property type="molecule type" value="Genomic_DNA"/>
</dbReference>
<dbReference type="Proteomes" id="UP000199506">
    <property type="component" value="Unassembled WGS sequence"/>
</dbReference>
<comment type="subcellular location">
    <subcellularLocation>
        <location evidence="1">Cell membrane</location>
        <topology evidence="1">Peripheral membrane protein</topology>
    </subcellularLocation>
</comment>
<dbReference type="InterPro" id="IPR007554">
    <property type="entry name" value="Glycerophosphate_synth"/>
</dbReference>
<accession>A0A1H7NEL1</accession>
<dbReference type="GO" id="GO:0005886">
    <property type="term" value="C:plasma membrane"/>
    <property type="evidence" value="ECO:0007669"/>
    <property type="project" value="UniProtKB-SubCell"/>
</dbReference>
<name>A0A1H7NEL1_9EURY</name>
<reference evidence="7 8" key="1">
    <citation type="submission" date="2016-10" db="EMBL/GenBank/DDBJ databases">
        <authorList>
            <person name="de Groot N.N."/>
        </authorList>
    </citation>
    <scope>NUCLEOTIDE SEQUENCE [LARGE SCALE GENOMIC DNA]</scope>
    <source>
        <strain evidence="7 8">DSM 11978</strain>
    </source>
</reference>
<proteinExistence type="inferred from homology"/>
<dbReference type="PANTHER" id="PTHR37316:SF3">
    <property type="entry name" value="TEICHOIC ACID GLYCEROL-PHOSPHATE TRANSFERASE"/>
    <property type="match status" value="1"/>
</dbReference>
<dbReference type="InterPro" id="IPR043149">
    <property type="entry name" value="TagF_N"/>
</dbReference>
<organism evidence="7 8">
    <name type="scientific">Methanobrevibacter gottschalkii</name>
    <dbReference type="NCBI Taxonomy" id="190974"/>
    <lineage>
        <taxon>Archaea</taxon>
        <taxon>Methanobacteriati</taxon>
        <taxon>Methanobacteriota</taxon>
        <taxon>Methanomada group</taxon>
        <taxon>Methanobacteria</taxon>
        <taxon>Methanobacteriales</taxon>
        <taxon>Methanobacteriaceae</taxon>
        <taxon>Methanobrevibacter</taxon>
    </lineage>
</organism>
<evidence type="ECO:0000256" key="5">
    <source>
        <dbReference type="ARBA" id="ARBA00022944"/>
    </source>
</evidence>
<dbReference type="Gene3D" id="3.40.50.12580">
    <property type="match status" value="1"/>
</dbReference>
<keyword evidence="5" id="KW-0777">Teichoic acid biosynthesis</keyword>
<evidence type="ECO:0000256" key="6">
    <source>
        <dbReference type="ARBA" id="ARBA00023136"/>
    </source>
</evidence>